<feature type="region of interest" description="Disordered" evidence="1">
    <location>
        <begin position="147"/>
        <end position="204"/>
    </location>
</feature>
<name>A0A423SXT9_PENVA</name>
<dbReference type="AlphaFoldDB" id="A0A423SXT9"/>
<keyword evidence="3" id="KW-1185">Reference proteome</keyword>
<reference evidence="2 3" key="1">
    <citation type="submission" date="2018-04" db="EMBL/GenBank/DDBJ databases">
        <authorList>
            <person name="Zhang X."/>
            <person name="Yuan J."/>
            <person name="Li F."/>
            <person name="Xiang J."/>
        </authorList>
    </citation>
    <scope>NUCLEOTIDE SEQUENCE [LARGE SCALE GENOMIC DNA]</scope>
    <source>
        <tissue evidence="2">Muscle</tissue>
    </source>
</reference>
<gene>
    <name evidence="2" type="ORF">C7M84_012767</name>
</gene>
<accession>A0A423SXT9</accession>
<reference evidence="2 3" key="2">
    <citation type="submission" date="2019-01" db="EMBL/GenBank/DDBJ databases">
        <title>The decoding of complex shrimp genome reveals the adaptation for benthos swimmer, frequently molting mechanism and breeding impact on genome.</title>
        <authorList>
            <person name="Sun Y."/>
            <person name="Gao Y."/>
            <person name="Yu Y."/>
        </authorList>
    </citation>
    <scope>NUCLEOTIDE SEQUENCE [LARGE SCALE GENOMIC DNA]</scope>
    <source>
        <tissue evidence="2">Muscle</tissue>
    </source>
</reference>
<dbReference type="OrthoDB" id="6375722at2759"/>
<feature type="compositionally biased region" description="Polar residues" evidence="1">
    <location>
        <begin position="165"/>
        <end position="186"/>
    </location>
</feature>
<protein>
    <submittedName>
        <fullName evidence="2">Uncharacterized protein</fullName>
    </submittedName>
</protein>
<dbReference type="Proteomes" id="UP000283509">
    <property type="component" value="Unassembled WGS sequence"/>
</dbReference>
<comment type="caution">
    <text evidence="2">The sequence shown here is derived from an EMBL/GenBank/DDBJ whole genome shotgun (WGS) entry which is preliminary data.</text>
</comment>
<evidence type="ECO:0000313" key="3">
    <source>
        <dbReference type="Proteomes" id="UP000283509"/>
    </source>
</evidence>
<evidence type="ECO:0000256" key="1">
    <source>
        <dbReference type="SAM" id="MobiDB-lite"/>
    </source>
</evidence>
<organism evidence="2 3">
    <name type="scientific">Penaeus vannamei</name>
    <name type="common">Whiteleg shrimp</name>
    <name type="synonym">Litopenaeus vannamei</name>
    <dbReference type="NCBI Taxonomy" id="6689"/>
    <lineage>
        <taxon>Eukaryota</taxon>
        <taxon>Metazoa</taxon>
        <taxon>Ecdysozoa</taxon>
        <taxon>Arthropoda</taxon>
        <taxon>Crustacea</taxon>
        <taxon>Multicrustacea</taxon>
        <taxon>Malacostraca</taxon>
        <taxon>Eumalacostraca</taxon>
        <taxon>Eucarida</taxon>
        <taxon>Decapoda</taxon>
        <taxon>Dendrobranchiata</taxon>
        <taxon>Penaeoidea</taxon>
        <taxon>Penaeidae</taxon>
        <taxon>Penaeus</taxon>
    </lineage>
</organism>
<evidence type="ECO:0000313" key="2">
    <source>
        <dbReference type="EMBL" id="ROT69064.1"/>
    </source>
</evidence>
<sequence length="394" mass="44751">MQGCEAVVFFERLARRERFHFIPGKVFSSSKLREAIMLTRILLLCLACVVCGQDDFFDRYGYTKIMQNCFGASVYQEHLQTLLEAQRGCSGRSFAVMHRPSFSYNNVQDSDDPFRGFVSTTRNRNPFDLNYRPNDFQSGFDAYPEVDPTPFDSGNSDNYRPGFSQYPQDTPSSTSRPGFSTVTPTTFRPGIPTTLRPGFPSTVRPGFPTTARPGFSTVILSNTPRPQYPDFSQYPPRNQDTYGFLVDGEQIRTSLYKVESGMGNFTCALQRLSVIDSNLNIIPQNINRLVLERVTDRNLRQDLLSGINFCREMVQCLPEDTVGTALRYKLQRILAFMKCEKKTRLDACLKHDLRQNIQRFDLSALPDDGGRTGPLEKLMTILVGAESLDQLELY</sequence>
<dbReference type="EMBL" id="QCYY01002608">
    <property type="protein sequence ID" value="ROT69064.1"/>
    <property type="molecule type" value="Genomic_DNA"/>
</dbReference>
<proteinExistence type="predicted"/>